<dbReference type="GO" id="GO:0051536">
    <property type="term" value="F:iron-sulfur cluster binding"/>
    <property type="evidence" value="ECO:0007669"/>
    <property type="project" value="UniProtKB-KW"/>
</dbReference>
<feature type="non-terminal residue" evidence="7">
    <location>
        <position position="1"/>
    </location>
</feature>
<evidence type="ECO:0000256" key="3">
    <source>
        <dbReference type="ARBA" id="ARBA00023004"/>
    </source>
</evidence>
<feature type="domain" description="Aconitase/3-isopropylmalate dehydratase large subunit alpha/beta/alpha" evidence="6">
    <location>
        <begin position="2"/>
        <end position="71"/>
    </location>
</feature>
<evidence type="ECO:0000313" key="7">
    <source>
        <dbReference type="EMBL" id="EGH18423.1"/>
    </source>
</evidence>
<dbReference type="AlphaFoldDB" id="F3CGN1"/>
<organism evidence="7 8">
    <name type="scientific">Pseudomonas savastanoi pv. glycinea str. race 4</name>
    <dbReference type="NCBI Taxonomy" id="875330"/>
    <lineage>
        <taxon>Bacteria</taxon>
        <taxon>Pseudomonadati</taxon>
        <taxon>Pseudomonadota</taxon>
        <taxon>Gammaproteobacteria</taxon>
        <taxon>Pseudomonadales</taxon>
        <taxon>Pseudomonadaceae</taxon>
        <taxon>Pseudomonas</taxon>
    </lineage>
</organism>
<comment type="caution">
    <text evidence="7">The sequence shown here is derived from an EMBL/GenBank/DDBJ whole genome shotgun (WGS) entry which is preliminary data.</text>
</comment>
<gene>
    <name evidence="7" type="primary">acnA</name>
    <name evidence="7" type="ORF">Pgy4_36260</name>
</gene>
<dbReference type="EC" id="4.2.1.3" evidence="1"/>
<dbReference type="PRINTS" id="PR00415">
    <property type="entry name" value="ACONITASE"/>
</dbReference>
<evidence type="ECO:0000259" key="6">
    <source>
        <dbReference type="Pfam" id="PF00330"/>
    </source>
</evidence>
<accession>F3CGN1</accession>
<evidence type="ECO:0000256" key="4">
    <source>
        <dbReference type="ARBA" id="ARBA00023014"/>
    </source>
</evidence>
<evidence type="ECO:0000256" key="1">
    <source>
        <dbReference type="ARBA" id="ARBA00012926"/>
    </source>
</evidence>
<reference evidence="7 8" key="1">
    <citation type="journal article" date="2011" name="PLoS Pathog.">
        <title>Dynamic evolution of pathogenicity revealed by sequencing and comparative genomics of 19 Pseudomonas syringae isolates.</title>
        <authorList>
            <person name="Baltrus D.A."/>
            <person name="Nishimura M.T."/>
            <person name="Romanchuk A."/>
            <person name="Chang J.H."/>
            <person name="Mukhtar M.S."/>
            <person name="Cherkis K."/>
            <person name="Roach J."/>
            <person name="Grant S.R."/>
            <person name="Jones C.D."/>
            <person name="Dangl J.L."/>
        </authorList>
    </citation>
    <scope>NUCLEOTIDE SEQUENCE [LARGE SCALE GENOMIC DNA]</scope>
    <source>
        <strain evidence="8">race 4</strain>
    </source>
</reference>
<evidence type="ECO:0000313" key="8">
    <source>
        <dbReference type="Proteomes" id="UP000005466"/>
    </source>
</evidence>
<keyword evidence="3" id="KW-0408">Iron</keyword>
<feature type="non-terminal residue" evidence="7">
    <location>
        <position position="71"/>
    </location>
</feature>
<sequence>SMLIPEVIGFRLTGKLKEGITATDLVLTVTQMLRKKGVVGKFVEFYGDGLADLPLADRATIANMAPEYGAT</sequence>
<dbReference type="EMBL" id="ADWY01002718">
    <property type="protein sequence ID" value="EGH18423.1"/>
    <property type="molecule type" value="Genomic_DNA"/>
</dbReference>
<dbReference type="Gene3D" id="3.30.499.10">
    <property type="entry name" value="Aconitase, domain 3"/>
    <property type="match status" value="1"/>
</dbReference>
<dbReference type="Proteomes" id="UP000005466">
    <property type="component" value="Unassembled WGS sequence"/>
</dbReference>
<dbReference type="InterPro" id="IPR036008">
    <property type="entry name" value="Aconitase_4Fe-4S_dom"/>
</dbReference>
<dbReference type="PANTHER" id="PTHR11670">
    <property type="entry name" value="ACONITASE/IRON-RESPONSIVE ELEMENT FAMILY MEMBER"/>
    <property type="match status" value="1"/>
</dbReference>
<dbReference type="HOGENOM" id="CLU_2764010_0_0_6"/>
<proteinExistence type="predicted"/>
<comment type="catalytic activity">
    <reaction evidence="5">
        <text>citrate = D-threo-isocitrate</text>
        <dbReference type="Rhea" id="RHEA:10336"/>
        <dbReference type="ChEBI" id="CHEBI:15562"/>
        <dbReference type="ChEBI" id="CHEBI:16947"/>
        <dbReference type="EC" id="4.2.1.3"/>
    </reaction>
</comment>
<keyword evidence="4" id="KW-0411">Iron-sulfur</keyword>
<keyword evidence="7" id="KW-0456">Lyase</keyword>
<evidence type="ECO:0000256" key="5">
    <source>
        <dbReference type="ARBA" id="ARBA00023501"/>
    </source>
</evidence>
<name>F3CGN1_PSESG</name>
<dbReference type="GO" id="GO:0003994">
    <property type="term" value="F:aconitate hydratase activity"/>
    <property type="evidence" value="ECO:0007669"/>
    <property type="project" value="UniProtKB-EC"/>
</dbReference>
<keyword evidence="2" id="KW-0479">Metal-binding</keyword>
<protein>
    <recommendedName>
        <fullName evidence="1">aconitate hydratase</fullName>
        <ecNumber evidence="1">4.2.1.3</ecNumber>
    </recommendedName>
</protein>
<dbReference type="InterPro" id="IPR006249">
    <property type="entry name" value="Aconitase/IRP2"/>
</dbReference>
<evidence type="ECO:0000256" key="2">
    <source>
        <dbReference type="ARBA" id="ARBA00022723"/>
    </source>
</evidence>
<dbReference type="GO" id="GO:0046872">
    <property type="term" value="F:metal ion binding"/>
    <property type="evidence" value="ECO:0007669"/>
    <property type="project" value="UniProtKB-KW"/>
</dbReference>
<dbReference type="InterPro" id="IPR015931">
    <property type="entry name" value="Acnase/IPM_dHydase_lsu_aba_1/3"/>
</dbReference>
<dbReference type="InterPro" id="IPR001030">
    <property type="entry name" value="Acoase/IPM_deHydtase_lsu_aba"/>
</dbReference>
<dbReference type="Pfam" id="PF00330">
    <property type="entry name" value="Aconitase"/>
    <property type="match status" value="1"/>
</dbReference>
<dbReference type="SUPFAM" id="SSF53732">
    <property type="entry name" value="Aconitase iron-sulfur domain"/>
    <property type="match status" value="1"/>
</dbReference>